<feature type="transmembrane region" description="Helical" evidence="7">
    <location>
        <begin position="48"/>
        <end position="66"/>
    </location>
</feature>
<dbReference type="AlphaFoldDB" id="A0ABD1IUL6"/>
<evidence type="ECO:0000256" key="1">
    <source>
        <dbReference type="ARBA" id="ARBA00005855"/>
    </source>
</evidence>
<accession>A0ABD1IUL6</accession>
<feature type="transmembrane region" description="Helical" evidence="7">
    <location>
        <begin position="78"/>
        <end position="101"/>
    </location>
</feature>
<evidence type="ECO:0000256" key="4">
    <source>
        <dbReference type="ARBA" id="ARBA00022827"/>
    </source>
</evidence>
<dbReference type="EMBL" id="JBHFQA010000023">
    <property type="protein sequence ID" value="KAL2078662.1"/>
    <property type="molecule type" value="Genomic_DNA"/>
</dbReference>
<dbReference type="InterPro" id="IPR052206">
    <property type="entry name" value="Retinol_saturase"/>
</dbReference>
<dbReference type="Proteomes" id="UP001591681">
    <property type="component" value="Unassembled WGS sequence"/>
</dbReference>
<keyword evidence="6" id="KW-0520">NAD</keyword>
<keyword evidence="7" id="KW-0812">Transmembrane</keyword>
<dbReference type="PANTHER" id="PTHR46091:SF2">
    <property type="entry name" value="AMINE OXIDASE DOMAIN-CONTAINING PROTEIN"/>
    <property type="match status" value="1"/>
</dbReference>
<dbReference type="PANTHER" id="PTHR46091">
    <property type="entry name" value="BLR7054 PROTEIN"/>
    <property type="match status" value="1"/>
</dbReference>
<feature type="transmembrane region" description="Helical" evidence="7">
    <location>
        <begin position="279"/>
        <end position="297"/>
    </location>
</feature>
<evidence type="ECO:0000256" key="3">
    <source>
        <dbReference type="ARBA" id="ARBA00022729"/>
    </source>
</evidence>
<sequence>MWLLVVLLCLGWVGGSYWYLLRKRSTLCLETPQLHEPQKVDQRKRKKVLGKACLLAIGGFCCTSLLRAGALWVRGWSLSMWLQALLLCFLSAIAALLWYLFGQPSPFSLESVRPKEPQEMDQKRRNKVLKKGFSKDKVPQNLDAIVIGSGLGGMTAAACLAKAGKKVLVLEQHDQAGGCTHTFIEKGFEFDVGLHYIGQLHEKSFMKITFDQITEGQLDFVTLDQHFDHIYIGSGEDHREYSMYYGKKEMEAHLKKQFPDDTEAIETFFKVMKLTARRIHLLGILKLIPRWLALFLLKSSLADRYCPIFRLAVTSTTDWANELTSNKDLQLMFSYLFIGVPPRDASIVLNALFFHHYKRGAYYPKGGASEVPYHISNTIRKYGGEVLVRAPVSRILLDSNGAACGVAVRKGQQEVELKAPVVISNCGLYNTFNKLLPPEIKMTHNIQTRVKDVKLSKGCLILFCGFDATAEELDIRQTTHWLFKGNDTDKLMDEFYGMSKEEAPENVPNMFVTFPSVKDTTAKIRHPGKSCMTIVTMVNYEWFEEWKDGLVRKRGDDYMQYKMRFANHMFDWACQCFPKLKDKLVFMEVSSPLSNKHYLGAHTGATYGTEHNLKRFDPIFMANNRCDTPVKNLYLTGQDVFSCGIAGVLHGGLICASTVLNQILYVDLLLLKNKLKGSNIIQTVRKMFL</sequence>
<protein>
    <recommendedName>
        <fullName evidence="8">Amine oxidase domain-containing protein</fullName>
    </recommendedName>
</protein>
<keyword evidence="5" id="KW-0521">NADP</keyword>
<dbReference type="InterPro" id="IPR002937">
    <property type="entry name" value="Amino_oxidase"/>
</dbReference>
<keyword evidence="3" id="KW-0732">Signal</keyword>
<comment type="caution">
    <text evidence="9">The sequence shown here is derived from an EMBL/GenBank/DDBJ whole genome shotgun (WGS) entry which is preliminary data.</text>
</comment>
<keyword evidence="4" id="KW-0274">FAD</keyword>
<evidence type="ECO:0000256" key="2">
    <source>
        <dbReference type="ARBA" id="ARBA00022630"/>
    </source>
</evidence>
<keyword evidence="10" id="KW-1185">Reference proteome</keyword>
<evidence type="ECO:0000256" key="5">
    <source>
        <dbReference type="ARBA" id="ARBA00022857"/>
    </source>
</evidence>
<feature type="domain" description="Amine oxidase" evidence="8">
    <location>
        <begin position="151"/>
        <end position="660"/>
    </location>
</feature>
<gene>
    <name evidence="9" type="ORF">ACEWY4_026347</name>
</gene>
<evidence type="ECO:0000313" key="10">
    <source>
        <dbReference type="Proteomes" id="UP001591681"/>
    </source>
</evidence>
<keyword evidence="7" id="KW-0472">Membrane</keyword>
<evidence type="ECO:0000313" key="9">
    <source>
        <dbReference type="EMBL" id="KAL2078662.1"/>
    </source>
</evidence>
<evidence type="ECO:0000259" key="8">
    <source>
        <dbReference type="Pfam" id="PF01593"/>
    </source>
</evidence>
<name>A0ABD1IUL6_9TELE</name>
<dbReference type="SUPFAM" id="SSF51905">
    <property type="entry name" value="FAD/NAD(P)-binding domain"/>
    <property type="match status" value="1"/>
</dbReference>
<organism evidence="9 10">
    <name type="scientific">Coilia grayii</name>
    <name type="common">Gray's grenadier anchovy</name>
    <dbReference type="NCBI Taxonomy" id="363190"/>
    <lineage>
        <taxon>Eukaryota</taxon>
        <taxon>Metazoa</taxon>
        <taxon>Chordata</taxon>
        <taxon>Craniata</taxon>
        <taxon>Vertebrata</taxon>
        <taxon>Euteleostomi</taxon>
        <taxon>Actinopterygii</taxon>
        <taxon>Neopterygii</taxon>
        <taxon>Teleostei</taxon>
        <taxon>Clupei</taxon>
        <taxon>Clupeiformes</taxon>
        <taxon>Clupeoidei</taxon>
        <taxon>Engraulidae</taxon>
        <taxon>Coilinae</taxon>
        <taxon>Coilia</taxon>
    </lineage>
</organism>
<evidence type="ECO:0000256" key="6">
    <source>
        <dbReference type="ARBA" id="ARBA00023027"/>
    </source>
</evidence>
<evidence type="ECO:0000256" key="7">
    <source>
        <dbReference type="SAM" id="Phobius"/>
    </source>
</evidence>
<dbReference type="InterPro" id="IPR036188">
    <property type="entry name" value="FAD/NAD-bd_sf"/>
</dbReference>
<comment type="similarity">
    <text evidence="1">Belongs to the carotenoid/retinoid oxidoreductase family. CrtISO subfamily.</text>
</comment>
<dbReference type="Pfam" id="PF01593">
    <property type="entry name" value="Amino_oxidase"/>
    <property type="match status" value="1"/>
</dbReference>
<keyword evidence="7" id="KW-1133">Transmembrane helix</keyword>
<proteinExistence type="inferred from homology"/>
<dbReference type="Gene3D" id="3.50.50.60">
    <property type="entry name" value="FAD/NAD(P)-binding domain"/>
    <property type="match status" value="2"/>
</dbReference>
<keyword evidence="2" id="KW-0285">Flavoprotein</keyword>
<reference evidence="9 10" key="1">
    <citation type="submission" date="2024-09" db="EMBL/GenBank/DDBJ databases">
        <title>A chromosome-level genome assembly of Gray's grenadier anchovy, Coilia grayii.</title>
        <authorList>
            <person name="Fu Z."/>
        </authorList>
    </citation>
    <scope>NUCLEOTIDE SEQUENCE [LARGE SCALE GENOMIC DNA]</scope>
    <source>
        <strain evidence="9">G4</strain>
        <tissue evidence="9">Muscle</tissue>
    </source>
</reference>